<keyword evidence="1" id="KW-0472">Membrane</keyword>
<evidence type="ECO:0000256" key="1">
    <source>
        <dbReference type="SAM" id="Phobius"/>
    </source>
</evidence>
<proteinExistence type="predicted"/>
<dbReference type="EMBL" id="JPVN01000001">
    <property type="protein sequence ID" value="KGR80538.1"/>
    <property type="molecule type" value="Genomic_DNA"/>
</dbReference>
<dbReference type="OrthoDB" id="2736617at2"/>
<keyword evidence="3" id="KW-1185">Reference proteome</keyword>
<comment type="caution">
    <text evidence="2">The sequence shown here is derived from an EMBL/GenBank/DDBJ whole genome shotgun (WGS) entry which is preliminary data.</text>
</comment>
<dbReference type="Proteomes" id="UP000030416">
    <property type="component" value="Unassembled WGS sequence"/>
</dbReference>
<organism evidence="2 3">
    <name type="scientific">Ureibacillus manganicus DSM 26584</name>
    <dbReference type="NCBI Taxonomy" id="1384049"/>
    <lineage>
        <taxon>Bacteria</taxon>
        <taxon>Bacillati</taxon>
        <taxon>Bacillota</taxon>
        <taxon>Bacilli</taxon>
        <taxon>Bacillales</taxon>
        <taxon>Caryophanaceae</taxon>
        <taxon>Ureibacillus</taxon>
    </lineage>
</organism>
<sequence length="164" mass="18648">MRKFNLIFMLILTLFIVVGLVGVFINDTDPFTNLNDLPEIESMNRAPGYSTMMTVASIVENEISEDAILDLQVSPTGEEEHVSLKLLSKDILTEENLLRETYPILLQSSEVEKITSITVSWNLDEKLTVMSLTLDKSDLEHIMLENYSTIPSIAENYYKHESMD</sequence>
<protein>
    <recommendedName>
        <fullName evidence="4">DUF4825 domain-containing protein</fullName>
    </recommendedName>
</protein>
<feature type="transmembrane region" description="Helical" evidence="1">
    <location>
        <begin position="7"/>
        <end position="25"/>
    </location>
</feature>
<name>A0A0A3ICJ0_9BACL</name>
<keyword evidence="1" id="KW-0812">Transmembrane</keyword>
<dbReference type="eggNOG" id="ENOG5032JZF">
    <property type="taxonomic scope" value="Bacteria"/>
</dbReference>
<gene>
    <name evidence="2" type="ORF">CD29_01220</name>
</gene>
<keyword evidence="1" id="KW-1133">Transmembrane helix</keyword>
<accession>A0A0A3ICJ0</accession>
<evidence type="ECO:0008006" key="4">
    <source>
        <dbReference type="Google" id="ProtNLM"/>
    </source>
</evidence>
<reference evidence="2 3" key="1">
    <citation type="submission" date="2014-02" db="EMBL/GenBank/DDBJ databases">
        <title>Draft genome sequence of Lysinibacillus manganicus DSM 26584T.</title>
        <authorList>
            <person name="Zhang F."/>
            <person name="Wang G."/>
            <person name="Zhang L."/>
        </authorList>
    </citation>
    <scope>NUCLEOTIDE SEQUENCE [LARGE SCALE GENOMIC DNA]</scope>
    <source>
        <strain evidence="2 3">DSM 26584</strain>
    </source>
</reference>
<dbReference type="RefSeq" id="WP_036181960.1">
    <property type="nucleotide sequence ID" value="NZ_AVDA01000001.1"/>
</dbReference>
<dbReference type="AlphaFoldDB" id="A0A0A3ICJ0"/>
<evidence type="ECO:0000313" key="2">
    <source>
        <dbReference type="EMBL" id="KGR80538.1"/>
    </source>
</evidence>
<evidence type="ECO:0000313" key="3">
    <source>
        <dbReference type="Proteomes" id="UP000030416"/>
    </source>
</evidence>